<sequence>MKHKHFSRLLSILLAVITLISVLSVSAGAVSIVNSNTANIQVAGRSEILKKTGNTTMGANSWSYKTNDGITGTAYCVN</sequence>
<proteinExistence type="predicted"/>
<reference evidence="1 2" key="1">
    <citation type="submission" date="2020-08" db="EMBL/GenBank/DDBJ databases">
        <authorList>
            <person name="Liu C."/>
            <person name="Sun Q."/>
        </authorList>
    </citation>
    <scope>NUCLEOTIDE SEQUENCE [LARGE SCALE GENOMIC DNA]</scope>
    <source>
        <strain evidence="1 2">NSJ-62</strain>
    </source>
</reference>
<dbReference type="Proteomes" id="UP000515960">
    <property type="component" value="Chromosome"/>
</dbReference>
<evidence type="ECO:0000313" key="2">
    <source>
        <dbReference type="Proteomes" id="UP000515960"/>
    </source>
</evidence>
<dbReference type="RefSeq" id="WP_187332673.1">
    <property type="nucleotide sequence ID" value="NZ_CP060490.1"/>
</dbReference>
<dbReference type="EMBL" id="CP060490">
    <property type="protein sequence ID" value="QNL44072.1"/>
    <property type="molecule type" value="Genomic_DNA"/>
</dbReference>
<organism evidence="1 2">
    <name type="scientific">Oscillibacter hominis</name>
    <dbReference type="NCBI Taxonomy" id="2763056"/>
    <lineage>
        <taxon>Bacteria</taxon>
        <taxon>Bacillati</taxon>
        <taxon>Bacillota</taxon>
        <taxon>Clostridia</taxon>
        <taxon>Eubacteriales</taxon>
        <taxon>Oscillospiraceae</taxon>
        <taxon>Oscillibacter</taxon>
    </lineage>
</organism>
<dbReference type="AlphaFoldDB" id="A0A7G9B3E1"/>
<accession>A0A7G9B3E1</accession>
<dbReference type="KEGG" id="ohi:H8790_11575"/>
<keyword evidence="2" id="KW-1185">Reference proteome</keyword>
<name>A0A7G9B3E1_9FIRM</name>
<gene>
    <name evidence="1" type="ORF">H8790_11575</name>
</gene>
<protein>
    <submittedName>
        <fullName evidence="1">Uncharacterized protein</fullName>
    </submittedName>
</protein>
<evidence type="ECO:0000313" key="1">
    <source>
        <dbReference type="EMBL" id="QNL44072.1"/>
    </source>
</evidence>